<proteinExistence type="inferred from homology"/>
<dbReference type="Pfam" id="PF13018">
    <property type="entry name" value="ESPR"/>
    <property type="match status" value="1"/>
</dbReference>
<dbReference type="InterPro" id="IPR045584">
    <property type="entry name" value="Pilin-like"/>
</dbReference>
<feature type="domain" description="Trimeric autotransporter adhesin YadA-like C-terminal membrane anchor" evidence="12">
    <location>
        <begin position="3158"/>
        <end position="3218"/>
    </location>
</feature>
<feature type="compositionally biased region" description="Polar residues" evidence="11">
    <location>
        <begin position="2206"/>
        <end position="2222"/>
    </location>
</feature>
<evidence type="ECO:0000256" key="11">
    <source>
        <dbReference type="SAM" id="MobiDB-lite"/>
    </source>
</evidence>
<feature type="domain" description="Trimeric autotransporter adhesin YadA-like stalk" evidence="14">
    <location>
        <begin position="807"/>
        <end position="849"/>
    </location>
</feature>
<evidence type="ECO:0000259" key="17">
    <source>
        <dbReference type="Pfam" id="PF18669"/>
    </source>
</evidence>
<feature type="domain" description="Trimeric autotransporter adhesin Trp ring" evidence="17">
    <location>
        <begin position="2580"/>
        <end position="2629"/>
    </location>
</feature>
<keyword evidence="10" id="KW-0998">Cell outer membrane</keyword>
<feature type="domain" description="Trimeric autotransporter adhesin YadA-like head" evidence="13">
    <location>
        <begin position="77"/>
        <end position="98"/>
    </location>
</feature>
<feature type="domain" description="Trimeric autotransporter adhesin tryptophan-ring motif" evidence="16">
    <location>
        <begin position="2638"/>
        <end position="2702"/>
    </location>
</feature>
<sequence>MNKVFRVIWSQATQSWVAVSELTKAHKKQSSSNKQKSADGFSGKVIKYSAIALSLLSSHSVYAATELNSAGQGSNTSVAWGDTSNASGNNAVAVGRKAQATGDSAIAVGIDSKASGALAEAIGVGANATGDRSVAIGNQGKAEGTEAVAIGKGANASKASAVALGQGAQATGNRASAIGQNSKATQDDTIALGTNSKSTNTYTVALGRNTDAAGQRSMAFGNEAKATANDTIAFGSSSEAKKNNDIIIGKEAKSRDEGGGHSIAIGYNSTAGSTKVGAATDVTSTNTNAAAGGVAIGVSSYTGVNRNNAAINSSVAIGAGAGAGFRAINADGIPTGNGTDPDDNATVLSKAFGNTPTEAGNKDEANRFNYKGVDINEGTAVGRNTRAIGDQAVALGAQSIAGQGAIAIGGNDITQFANARYFMSNKDNFGVAEVSDHDQSGTLASKTISQKYQELVGAALNTAYQATYAQNGSTVIGMQAHSTTPLGVAIGTNALVRKGAYGATAIGSGSAIQANAEAAVAIGMGSWVNGKFGVAAGTASRAEQSAVAAGYKANADKSAVAVGDSSKATNSSVAVGQLAQATKEADIAVGQGAKASGNQGAIAMGLGTNAQGDSSIMIGGSDISSAANQRTEFEKATGGITAKSVTEKINGKDVTRNYTFAETTTTPGTIAEAYKELTGLDMDVSTLDFADAKNKNGHASTSLGVHALSKGNLATAIGASARADAIGSLALGTGAHATKQNAVAIGTGSTTALVGTRQLSVNYDSDGNIVSDNDKDKIAYTFKWAGGTNTSEGDVVSFGSSGAERQLKNVAAGRVAEDSTDAINGSQLNSITKKIAAGFNTSGNEVAGSSGVFTSKKANTDTDPAKKDYETAIRSDDKVQFQVGNNLKLDRDETEVEVEVPDDFNKNQKVKKKIRKADFAYSLNPVLTNLTSAEFKGTDANAPTTKLTNAGVTITPATSTGKKPVSLTENGLDNGGNPITNVAGNLDGAKANTTAPTNEAAKPANADTIKNNAATVGDVLNAGWNLQEKGTAKDFVTAYDTVNFVDGEGTSVSVENTDGKTSKIKYSANLGDGLEKTNDNKIKVKAADNTLTTDDKGLKVNTGNITASSVPTVADDDKDKIATVGNVAEAIKAAAWKATSAATTSGENTGKKDQEVKAGDTVTFEADKNIKIAQDNGKFTFSTKDDVEFKSVKVGEDKDGKKPVNLTTDKATDVSNNDPANKPTTALNVSSDGKPTQITGVGSVLNTTPVTTTPDGSAPTTQPNVVNLGTAHGQTPLSPNVLNSAATVRDLANMGWKVSSDKATDADGKDYSDVVRNADEVKFVGKNAAKVSGKTENGVRTITVDVAVPDVKTADLVSSKDGSVIAPSTDPALQKALKDAKDALATLPKEATPEQKKAAENKVKDAETALNNAVDNKGVATAKNVADMINASGFTLKTSNVDGGEKVSGDDEVINPGKAVEMIAGKNLTVKQEANGKVTYATKDNVEFTSVKVGEDKDGKKPVNFTTEAASPASNNGTDKTPTTALNISSSDGKPTQLKGVGSVLNTEAQPTSTGKQGDTPATAGNQNLVNLGNDPKAGNKSSLAPEILNSAATVGDLANMGWVVSTKDGNDYKDVVKNANQVDFKGTGLATVTGETDKDGIRTITVNVDAQKTVEAAQTPVVYTNKAGDKLVKVGDKFYKADEVENGKPKENAQEVPKGDVIASMNNGDNNTNKPMQLANIGSNLPTVNDTNKQAFDPNSTTPKAGKDNKSAPITAKEAADIVNNAGNNAATVSDVLNAGWNLQNNGEARDFVKPYDTVNFINGKGTVAVVETADDAASSTVKFDVDAGEITSNTNGSVNGPTTAENAKKLADDLKKAEQAVKDLPADATEDKKAEAQKALKDAQDAAAPLNKVATAQNVADMINASGFTLKTSKVEGGEKDAASTGDEVINPGKAVEMIAGKNLTVKQEANGKVTYSTKDNVEFTSVKVGEDKDGKKPVNFTTEAASPANNNGADKTPTTALNISSSDGKPTQLKGVGSVLNTKEQPTSTGKQGDTPATEGNQNLVNLGNDPKAGNKSSLAPEILNSAATVGDLANMGWVVSTKDGNDYKDVVKNANQVDFKGTGLATVTGETDKDGIRTITVNVDAQKTVEAAQTPVVYTNKAGDKLVKVGDKFYKAGDVVNGKPKDGAPEVPKGDVIASMNNGDNNTNKPMQLANIGSNLPTVNDTNKQAFDPNSTTPKAGKDNKSAPITAKEAADIVNNAGNNAATVSDVLNAGWNLQNNGEARDFVKPYDTVNFINGKGTVAVVETADDAASSTVKFDVDAGEITSNTNGSVNGPTTAENAKKLADDLKKAEQAVKDLPADATPEAKKAAQDALKAAQDAAAPLNKVATAQNVADMINASGFTLKTSATADGKKDAASTGDEVINPGKAVEMIAGKNLTVKQEANGKVTYATKDDVSFNTVNVGDNTYVDENGKPVTKNADGTYTDSKGQPIEEGKVTKLAPVAMKAEKAKPATNNGNKAEDQPTTALNVSSSDGKPTQITGVGSTLNVKPVDTNPNGTPTTGDARPNLVDLVGTKDAPVNKNAAATVGDLQNMGWVVSTKDGNGYTDVVKNANQVDFKGGTGISVKGETTKDGVREITISVKDGEVIKPNQFTAKVNGTDTPVTKVGDQYYNTADIDPKTGKPKANVTPVTPDAGTTPTNAGDGYVTGNKVAAAIQKSGFVVGKQKDALSAADFKDEDEKVNPDDELRFADGNNTKVKLATKESVDKDGNKVTTTTVKVDVTGLPVQYTDKNGTPVTKVGDKYFTVDDKGNPTATEVKPADLTTNMVNPAAAPNVIGAPTTLGNVKSNLPSVNDADKNAKDVAGNPIAGKDNKSAPITAEKAADIVNKAGNNAATVSDVLNAGWNLQNNGEARDFVKPYDTVNFVNGKGTTAVVETADNLTSTVKFDVDAGEITAETKDGKATGKVVGLIPADKKPADLLKAVEDAQKAVDKLAKDAAATPEAKKAAQDALKAAQAAAAPLNKVATAQNVADMINASGFTLKTSAAAGGKKESGDDEIINPGKAVEMVAGKNLTVTQDKNGKVTYATANDVNFNSLSLGTSQHAPTLSADEDGSLRLGSKGNQAPVRISNVAPGIKDGDAVNVSQLKGVTKDLEDKIDGVAAGSNAAASLPQVYLPGKSMVAASVGTYGSQGALAVGYSSISDNGKWLIKGQVNVNTKAKTGGGVGVGYLW</sequence>
<evidence type="ECO:0000259" key="14">
    <source>
        <dbReference type="Pfam" id="PF05662"/>
    </source>
</evidence>
<evidence type="ECO:0000256" key="10">
    <source>
        <dbReference type="ARBA" id="ARBA00023237"/>
    </source>
</evidence>
<feature type="region of interest" description="Disordered" evidence="11">
    <location>
        <begin position="2206"/>
        <end position="2230"/>
    </location>
</feature>
<feature type="domain" description="ESPR" evidence="15">
    <location>
        <begin position="1"/>
        <end position="37"/>
    </location>
</feature>
<evidence type="ECO:0000259" key="15">
    <source>
        <dbReference type="Pfam" id="PF13018"/>
    </source>
</evidence>
<comment type="similarity">
    <text evidence="3">Belongs to the autotransporter-2 (AT-2) (TC 1.B.40) family.</text>
</comment>
<accession>D0W292</accession>
<evidence type="ECO:0000313" key="18">
    <source>
        <dbReference type="EMBL" id="EEZ71939.1"/>
    </source>
</evidence>
<dbReference type="Gene3D" id="2.150.10.10">
    <property type="entry name" value="Serralysin-like metalloprotease, C-terminal"/>
    <property type="match status" value="4"/>
</dbReference>
<reference evidence="18 19" key="1">
    <citation type="submission" date="2009-10" db="EMBL/GenBank/DDBJ databases">
        <authorList>
            <person name="Weinstock G."/>
            <person name="Sodergren E."/>
            <person name="Clifton S."/>
            <person name="Fulton L."/>
            <person name="Fulton B."/>
            <person name="Courtney L."/>
            <person name="Fronick C."/>
            <person name="Harrison M."/>
            <person name="Strong C."/>
            <person name="Farmer C."/>
            <person name="Delahaunty K."/>
            <person name="Markovic C."/>
            <person name="Hall O."/>
            <person name="Minx P."/>
            <person name="Tomlinson C."/>
            <person name="Mitreva M."/>
            <person name="Nelson J."/>
            <person name="Hou S."/>
            <person name="Wollam A."/>
            <person name="Pepin K.H."/>
            <person name="Johnson M."/>
            <person name="Bhonagiri V."/>
            <person name="Nash W.E."/>
            <person name="Warren W."/>
            <person name="Chinwalla A."/>
            <person name="Mardis E.R."/>
            <person name="Wilson R.K."/>
        </authorList>
    </citation>
    <scope>NUCLEOTIDE SEQUENCE [LARGE SCALE GENOMIC DNA]</scope>
    <source>
        <strain evidence="18 19">ATCC 14685</strain>
    </source>
</reference>
<dbReference type="Gene3D" id="2.20.25.140">
    <property type="match status" value="4"/>
</dbReference>
<evidence type="ECO:0000256" key="7">
    <source>
        <dbReference type="ARBA" id="ARBA00022729"/>
    </source>
</evidence>
<evidence type="ECO:0000256" key="1">
    <source>
        <dbReference type="ARBA" id="ARBA00004241"/>
    </source>
</evidence>
<feature type="compositionally biased region" description="Polar residues" evidence="11">
    <location>
        <begin position="2022"/>
        <end position="2035"/>
    </location>
</feature>
<evidence type="ECO:0000256" key="3">
    <source>
        <dbReference type="ARBA" id="ARBA00005848"/>
    </source>
</evidence>
<dbReference type="Gene3D" id="3.90.1780.10">
    <property type="entry name" value="Trimeric adhesin"/>
    <property type="match status" value="14"/>
</dbReference>
<feature type="region of interest" description="Disordered" evidence="11">
    <location>
        <begin position="2661"/>
        <end position="2689"/>
    </location>
</feature>
<dbReference type="Pfam" id="PF05662">
    <property type="entry name" value="YadA_stalk"/>
    <property type="match status" value="2"/>
</dbReference>
<dbReference type="STRING" id="546262.NEICINOT_03770"/>
<evidence type="ECO:0000259" key="16">
    <source>
        <dbReference type="Pfam" id="PF15401"/>
    </source>
</evidence>
<feature type="region of interest" description="Disordered" evidence="11">
    <location>
        <begin position="2494"/>
        <end position="2554"/>
    </location>
</feature>
<evidence type="ECO:0000256" key="9">
    <source>
        <dbReference type="ARBA" id="ARBA00023136"/>
    </source>
</evidence>
<dbReference type="InterPro" id="IPR011049">
    <property type="entry name" value="Serralysin-like_metalloprot_C"/>
</dbReference>
<dbReference type="GO" id="GO:0009279">
    <property type="term" value="C:cell outer membrane"/>
    <property type="evidence" value="ECO:0007669"/>
    <property type="project" value="UniProtKB-SubCell"/>
</dbReference>
<dbReference type="InterPro" id="IPR040482">
    <property type="entry name" value="Trp_ring"/>
</dbReference>
<feature type="domain" description="Trimeric autotransporter adhesin Trp ring" evidence="17">
    <location>
        <begin position="2079"/>
        <end position="2128"/>
    </location>
</feature>
<feature type="domain" description="Trimeric autotransporter adhesin tryptophan-ring motif" evidence="16">
    <location>
        <begin position="1073"/>
        <end position="1131"/>
    </location>
</feature>
<feature type="region of interest" description="Disordered" evidence="11">
    <location>
        <begin position="1495"/>
        <end position="1583"/>
    </location>
</feature>
<dbReference type="SUPFAM" id="SSF101999">
    <property type="entry name" value="Trimeric adhesin"/>
    <property type="match status" value="8"/>
</dbReference>
<feature type="region of interest" description="Disordered" evidence="11">
    <location>
        <begin position="1971"/>
        <end position="2061"/>
    </location>
</feature>
<dbReference type="InterPro" id="IPR037174">
    <property type="entry name" value="Trimeric_adhesin"/>
</dbReference>
<feature type="domain" description="Trimeric autotransporter adhesin YadA-like head" evidence="13">
    <location>
        <begin position="114"/>
        <end position="138"/>
    </location>
</feature>
<feature type="domain" description="Trimeric autotransporter adhesin Trp ring" evidence="17">
    <location>
        <begin position="1294"/>
        <end position="1346"/>
    </location>
</feature>
<feature type="compositionally biased region" description="Polar residues" evidence="11">
    <location>
        <begin position="1544"/>
        <end position="1557"/>
    </location>
</feature>
<evidence type="ECO:0000313" key="19">
    <source>
        <dbReference type="Proteomes" id="UP000003294"/>
    </source>
</evidence>
<feature type="domain" description="Trimeric autotransporter adhesin YadA-like head" evidence="13">
    <location>
        <begin position="170"/>
        <end position="196"/>
    </location>
</feature>
<dbReference type="Gene3D" id="3.30.1300.30">
    <property type="entry name" value="GSPII I/J protein-like"/>
    <property type="match status" value="1"/>
</dbReference>
<feature type="compositionally biased region" description="Polar residues" evidence="11">
    <location>
        <begin position="1205"/>
        <end position="1244"/>
    </location>
</feature>
<evidence type="ECO:0000256" key="2">
    <source>
        <dbReference type="ARBA" id="ARBA00004442"/>
    </source>
</evidence>
<gene>
    <name evidence="18" type="ORF">NEICINOT_03770</name>
</gene>
<dbReference type="RefSeq" id="WP_003675924.1">
    <property type="nucleotide sequence ID" value="NZ_ACDY02000004.1"/>
</dbReference>
<feature type="domain" description="Trimeric autotransporter adhesin tryptophan-ring motif" evidence="16">
    <location>
        <begin position="2773"/>
        <end position="2825"/>
    </location>
</feature>
<dbReference type="GO" id="GO:0009986">
    <property type="term" value="C:cell surface"/>
    <property type="evidence" value="ECO:0007669"/>
    <property type="project" value="UniProtKB-SubCell"/>
</dbReference>
<dbReference type="CDD" id="cd12820">
    <property type="entry name" value="LbR_YadA-like"/>
    <property type="match status" value="3"/>
</dbReference>
<keyword evidence="9" id="KW-0472">Membrane</keyword>
<keyword evidence="8" id="KW-0653">Protein transport</keyword>
<dbReference type="eggNOG" id="COG5295">
    <property type="taxonomic scope" value="Bacteria"/>
</dbReference>
<dbReference type="InterPro" id="IPR005594">
    <property type="entry name" value="YadA_C"/>
</dbReference>
<dbReference type="InterPro" id="IPR024973">
    <property type="entry name" value="ESPR"/>
</dbReference>
<dbReference type="Pfam" id="PF03895">
    <property type="entry name" value="YadA_anchor"/>
    <property type="match status" value="1"/>
</dbReference>
<organism evidence="18 19">
    <name type="scientific">Neisseria cinerea ATCC 14685</name>
    <dbReference type="NCBI Taxonomy" id="546262"/>
    <lineage>
        <taxon>Bacteria</taxon>
        <taxon>Pseudomonadati</taxon>
        <taxon>Pseudomonadota</taxon>
        <taxon>Betaproteobacteria</taxon>
        <taxon>Neisseriales</taxon>
        <taxon>Neisseriaceae</taxon>
        <taxon>Neisseria</taxon>
    </lineage>
</organism>
<feature type="region of interest" description="Disordered" evidence="11">
    <location>
        <begin position="2455"/>
        <end position="2476"/>
    </location>
</feature>
<name>D0W292_NEICI</name>
<comment type="subcellular location">
    <subcellularLocation>
        <location evidence="2">Cell outer membrane</location>
    </subcellularLocation>
    <subcellularLocation>
        <location evidence="1">Cell surface</location>
    </subcellularLocation>
</comment>
<evidence type="ECO:0000256" key="4">
    <source>
        <dbReference type="ARBA" id="ARBA00022448"/>
    </source>
</evidence>
<comment type="caution">
    <text evidence="18">The sequence shown here is derived from an EMBL/GenBank/DDBJ whole genome shotgun (WGS) entry which is preliminary data.</text>
</comment>
<keyword evidence="5" id="KW-1134">Transmembrane beta strand</keyword>
<dbReference type="Pfam" id="PF15401">
    <property type="entry name" value="TAA-Trp-ring"/>
    <property type="match status" value="3"/>
</dbReference>
<feature type="domain" description="Trimeric autotransporter adhesin YadA-like head" evidence="13">
    <location>
        <begin position="581"/>
        <end position="607"/>
    </location>
</feature>
<dbReference type="SUPFAM" id="SSF54523">
    <property type="entry name" value="Pili subunits"/>
    <property type="match status" value="1"/>
</dbReference>
<feature type="domain" description="Trimeric autotransporter adhesin YadA-like head" evidence="13">
    <location>
        <begin position="142"/>
        <end position="168"/>
    </location>
</feature>
<keyword evidence="6" id="KW-0812">Transmembrane</keyword>
<feature type="region of interest" description="Disordered" evidence="11">
    <location>
        <begin position="3089"/>
        <end position="3108"/>
    </location>
</feature>
<feature type="domain" description="Trimeric autotransporter adhesin YadA-like head" evidence="13">
    <location>
        <begin position="378"/>
        <end position="399"/>
    </location>
</feature>
<dbReference type="GO" id="GO:0015031">
    <property type="term" value="P:protein transport"/>
    <property type="evidence" value="ECO:0007669"/>
    <property type="project" value="UniProtKB-KW"/>
</dbReference>
<protein>
    <submittedName>
        <fullName evidence="18">Peptidase propeptide and YPEB domain protein</fullName>
    </submittedName>
</protein>
<evidence type="ECO:0000256" key="8">
    <source>
        <dbReference type="ARBA" id="ARBA00022927"/>
    </source>
</evidence>
<feature type="region of interest" description="Disordered" evidence="11">
    <location>
        <begin position="1197"/>
        <end position="1244"/>
    </location>
</feature>
<feature type="compositionally biased region" description="Polar residues" evidence="11">
    <location>
        <begin position="1982"/>
        <end position="2012"/>
    </location>
</feature>
<dbReference type="Gene3D" id="1.20.5.170">
    <property type="match status" value="1"/>
</dbReference>
<dbReference type="SUPFAM" id="SSF101967">
    <property type="entry name" value="Adhesin YadA, collagen-binding domain"/>
    <property type="match status" value="6"/>
</dbReference>
<keyword evidence="4" id="KW-0813">Transport</keyword>
<evidence type="ECO:0000259" key="13">
    <source>
        <dbReference type="Pfam" id="PF05658"/>
    </source>
</evidence>
<evidence type="ECO:0000256" key="5">
    <source>
        <dbReference type="ARBA" id="ARBA00022452"/>
    </source>
</evidence>
<feature type="domain" description="Trimeric autotransporter adhesin Trp ring" evidence="17">
    <location>
        <begin position="1601"/>
        <end position="1650"/>
    </location>
</feature>
<dbReference type="Pfam" id="PF18669">
    <property type="entry name" value="Trp_ring"/>
    <property type="match status" value="4"/>
</dbReference>
<feature type="compositionally biased region" description="Polar residues" evidence="11">
    <location>
        <begin position="2499"/>
        <end position="2548"/>
    </location>
</feature>
<dbReference type="InterPro" id="IPR008640">
    <property type="entry name" value="Adhesin_Head_dom"/>
</dbReference>
<feature type="domain" description="Trimeric autotransporter adhesin YadA-like stalk" evidence="14">
    <location>
        <begin position="3114"/>
        <end position="3154"/>
    </location>
</feature>
<dbReference type="EMBL" id="ACDY02000004">
    <property type="protein sequence ID" value="EEZ71939.1"/>
    <property type="molecule type" value="Genomic_DNA"/>
</dbReference>
<evidence type="ECO:0000256" key="6">
    <source>
        <dbReference type="ARBA" id="ARBA00022692"/>
    </source>
</evidence>
<feature type="compositionally biased region" description="Polar residues" evidence="11">
    <location>
        <begin position="1504"/>
        <end position="1534"/>
    </location>
</feature>
<dbReference type="InterPro" id="IPR028230">
    <property type="entry name" value="TAA-Trp-ring"/>
</dbReference>
<dbReference type="InterPro" id="IPR008635">
    <property type="entry name" value="Coiled_stalk_dom"/>
</dbReference>
<feature type="domain" description="Trimeric autotransporter adhesin YadA-like head" evidence="13">
    <location>
        <begin position="212"/>
        <end position="238"/>
    </location>
</feature>
<keyword evidence="7" id="KW-0732">Signal</keyword>
<dbReference type="OrthoDB" id="1632057at2"/>
<evidence type="ECO:0000259" key="12">
    <source>
        <dbReference type="Pfam" id="PF03895"/>
    </source>
</evidence>
<feature type="domain" description="Trimeric autotransporter adhesin YadA-like head" evidence="13">
    <location>
        <begin position="723"/>
        <end position="749"/>
    </location>
</feature>
<dbReference type="Pfam" id="PF05658">
    <property type="entry name" value="YadA_head"/>
    <property type="match status" value="8"/>
</dbReference>
<dbReference type="Proteomes" id="UP000003294">
    <property type="component" value="Unassembled WGS sequence"/>
</dbReference>